<dbReference type="PANTHER" id="PTHR12815">
    <property type="entry name" value="SORTING AND ASSEMBLY MACHINERY SAMM50 PROTEIN FAMILY MEMBER"/>
    <property type="match status" value="1"/>
</dbReference>
<dbReference type="InterPro" id="IPR039910">
    <property type="entry name" value="D15-like"/>
</dbReference>
<dbReference type="InterPro" id="IPR034746">
    <property type="entry name" value="POTRA"/>
</dbReference>
<evidence type="ECO:0000256" key="2">
    <source>
        <dbReference type="ARBA" id="ARBA00022452"/>
    </source>
</evidence>
<reference evidence="11 12" key="1">
    <citation type="submission" date="2024-04" db="EMBL/GenBank/DDBJ databases">
        <authorList>
            <person name="Cremers G."/>
        </authorList>
    </citation>
    <scope>NUCLEOTIDE SEQUENCE [LARGE SCALE GENOMIC DNA]</scope>
    <source>
        <strain evidence="11">MeCH1-AG</strain>
    </source>
</reference>
<feature type="domain" description="POTRA" evidence="10">
    <location>
        <begin position="348"/>
        <end position="422"/>
    </location>
</feature>
<gene>
    <name evidence="8 11" type="primary">bamA</name>
    <name evidence="11" type="ORF">MECH1_V1_0547</name>
</gene>
<evidence type="ECO:0000256" key="1">
    <source>
        <dbReference type="ARBA" id="ARBA00004370"/>
    </source>
</evidence>
<dbReference type="PIRSF" id="PIRSF006076">
    <property type="entry name" value="OM_assembly_OMP85"/>
    <property type="match status" value="1"/>
</dbReference>
<feature type="domain" description="POTRA" evidence="10">
    <location>
        <begin position="93"/>
        <end position="173"/>
    </location>
</feature>
<dbReference type="Pfam" id="PF01103">
    <property type="entry name" value="Omp85"/>
    <property type="match status" value="1"/>
</dbReference>
<proteinExistence type="inferred from homology"/>
<feature type="signal peptide" evidence="8">
    <location>
        <begin position="1"/>
        <end position="21"/>
    </location>
</feature>
<feature type="domain" description="POTRA" evidence="10">
    <location>
        <begin position="25"/>
        <end position="92"/>
    </location>
</feature>
<dbReference type="RefSeq" id="WP_348759896.1">
    <property type="nucleotide sequence ID" value="NZ_OZ026884.1"/>
</dbReference>
<comment type="function">
    <text evidence="8">Part of the outer membrane protein assembly complex, which is involved in assembly and insertion of beta-barrel proteins into the outer membrane.</text>
</comment>
<dbReference type="PROSITE" id="PS51779">
    <property type="entry name" value="POTRA"/>
    <property type="match status" value="5"/>
</dbReference>
<evidence type="ECO:0000256" key="3">
    <source>
        <dbReference type="ARBA" id="ARBA00022692"/>
    </source>
</evidence>
<comment type="subunit">
    <text evidence="8">Part of the Bam complex.</text>
</comment>
<sequence precursor="true">MKCHRLAPVIGLLLYAASAWGRGSFTIEDIRVEGLQRISVGTVFNYLPVKVGDQFDPKQSAEVIKALFKTGFFKDVRLEQEGNTLVVVVEERPSIASISIEGNKDIGTDDLKKALKGVGLSEGKVFDRQILDKVEQELRRQYYSRGKYGLKITSEVKDLPRNRVAIEIKISEGRVAKIKQINIVGNNKFSDKELLQEFELSTGNLLSFYTKDDQYSKQKLSADLERLRSFYLDRGYINFQIESTQVSITPDKKEIYITINVKEGDVYKVSDVKLTGKLIVPPAELTPLVQIGPEDIFSRKLATESSKAIADRLGDEGYIFANVNMVPDINEAQKTVAITFFVDPGKQVYVRRINFHGNTKTRDEVLRREMRQMEAAWASSSKIERSKTRLDRLGYFQEVNVETPAVPGTTDQIDVNYNVVEKPSGNIMAGVGYSQVQGIIINASVSQDNVFGTGKRINFTFNNSYVNTIYRIGYFNPYTTLDGVSSGFDLAYRKTNAQNMNLASYNTDVFSAGGNLGIPLNEFDSLRFNLDYNHTKLKQTVNSSQEVADFITRNGDKFNYLTLAAGWVHDSLNRAIFPTEGGAQRFSVLGTLPFSDLNFYKASIKLQQYFPLAKDFTLMVMGEVAYGDGYKGTSTLPFFENYFAGGPQSVRGFLANTLGPRTRPNQVTGNGGDLPLGGSSKLVGTAEILFPVPFLHDSKSVRLGGFVDVGNVYCGAFKTASPDTPDCFYPSRGSFVRYSVGISARWLSPFGALSVSIAEPLNAEKGDKTQPFQFSFGSGF</sequence>
<keyword evidence="12" id="KW-1185">Reference proteome</keyword>
<dbReference type="InterPro" id="IPR010827">
    <property type="entry name" value="BamA/TamA_POTRA"/>
</dbReference>
<keyword evidence="7 8" id="KW-0998">Cell outer membrane</keyword>
<feature type="domain" description="POTRA" evidence="10">
    <location>
        <begin position="176"/>
        <end position="264"/>
    </location>
</feature>
<dbReference type="PANTHER" id="PTHR12815:SF23">
    <property type="entry name" value="OUTER MEMBRANE PROTEIN ASSEMBLY FACTOR BAMA"/>
    <property type="match status" value="1"/>
</dbReference>
<evidence type="ECO:0000256" key="8">
    <source>
        <dbReference type="HAMAP-Rule" id="MF_01430"/>
    </source>
</evidence>
<evidence type="ECO:0000313" key="11">
    <source>
        <dbReference type="EMBL" id="CAL1239323.1"/>
    </source>
</evidence>
<keyword evidence="3 8" id="KW-0812">Transmembrane</keyword>
<evidence type="ECO:0000313" key="12">
    <source>
        <dbReference type="Proteomes" id="UP001497493"/>
    </source>
</evidence>
<dbReference type="Gene3D" id="3.10.20.310">
    <property type="entry name" value="membrane protein fhac"/>
    <property type="match status" value="5"/>
</dbReference>
<dbReference type="Proteomes" id="UP001497493">
    <property type="component" value="Chromosome"/>
</dbReference>
<dbReference type="NCBIfam" id="TIGR03303">
    <property type="entry name" value="OM_YaeT"/>
    <property type="match status" value="1"/>
</dbReference>
<evidence type="ECO:0000259" key="10">
    <source>
        <dbReference type="PROSITE" id="PS51779"/>
    </source>
</evidence>
<keyword evidence="5 8" id="KW-0677">Repeat</keyword>
<organism evidence="11 12">
    <name type="scientific">Candidatus Methylocalor cossyra</name>
    <dbReference type="NCBI Taxonomy" id="3108543"/>
    <lineage>
        <taxon>Bacteria</taxon>
        <taxon>Pseudomonadati</taxon>
        <taxon>Pseudomonadota</taxon>
        <taxon>Gammaproteobacteria</taxon>
        <taxon>Methylococcales</taxon>
        <taxon>Methylococcaceae</taxon>
        <taxon>Candidatus Methylocalor</taxon>
    </lineage>
</organism>
<accession>A0ABM9NFT1</accession>
<evidence type="ECO:0000256" key="9">
    <source>
        <dbReference type="NCBIfam" id="TIGR03303"/>
    </source>
</evidence>
<evidence type="ECO:0000256" key="6">
    <source>
        <dbReference type="ARBA" id="ARBA00023136"/>
    </source>
</evidence>
<dbReference type="HAMAP" id="MF_01430">
    <property type="entry name" value="OM_assembly_BamA"/>
    <property type="match status" value="1"/>
</dbReference>
<dbReference type="InterPro" id="IPR023707">
    <property type="entry name" value="OM_assembly_BamA"/>
</dbReference>
<dbReference type="EMBL" id="OZ026884">
    <property type="protein sequence ID" value="CAL1239323.1"/>
    <property type="molecule type" value="Genomic_DNA"/>
</dbReference>
<keyword evidence="2 8" id="KW-1134">Transmembrane beta strand</keyword>
<protein>
    <recommendedName>
        <fullName evidence="8 9">Outer membrane protein assembly factor BamA</fullName>
    </recommendedName>
</protein>
<dbReference type="Gene3D" id="2.40.160.50">
    <property type="entry name" value="membrane protein fhac: a member of the omp85/tpsb transporter family"/>
    <property type="match status" value="1"/>
</dbReference>
<evidence type="ECO:0000256" key="5">
    <source>
        <dbReference type="ARBA" id="ARBA00022737"/>
    </source>
</evidence>
<dbReference type="InterPro" id="IPR000184">
    <property type="entry name" value="Bac_surfAg_D15"/>
</dbReference>
<comment type="similarity">
    <text evidence="8">Belongs to the BamA family.</text>
</comment>
<feature type="chain" id="PRO_5044935164" description="Outer membrane protein assembly factor BamA" evidence="8">
    <location>
        <begin position="22"/>
        <end position="780"/>
    </location>
</feature>
<comment type="subcellular location">
    <subcellularLocation>
        <location evidence="8">Cell outer membrane</location>
    </subcellularLocation>
    <subcellularLocation>
        <location evidence="1">Membrane</location>
    </subcellularLocation>
</comment>
<keyword evidence="4 8" id="KW-0732">Signal</keyword>
<name>A0ABM9NFT1_9GAMM</name>
<evidence type="ECO:0000256" key="4">
    <source>
        <dbReference type="ARBA" id="ARBA00022729"/>
    </source>
</evidence>
<evidence type="ECO:0000256" key="7">
    <source>
        <dbReference type="ARBA" id="ARBA00023237"/>
    </source>
</evidence>
<dbReference type="Pfam" id="PF07244">
    <property type="entry name" value="POTRA"/>
    <property type="match status" value="5"/>
</dbReference>
<keyword evidence="6 8" id="KW-0472">Membrane</keyword>
<feature type="domain" description="POTRA" evidence="10">
    <location>
        <begin position="267"/>
        <end position="345"/>
    </location>
</feature>